<reference evidence="3 5" key="2">
    <citation type="submission" date="2017-05" db="EMBL/GenBank/DDBJ databases">
        <title>The draft genome of the hyperthermophilic archaeon 'Pyrodictium delaneyi strain Hulk', an iron and nitrate reducer, reveals the capacity for sulfate reduction.</title>
        <authorList>
            <person name="Demey L.M."/>
            <person name="Miller C."/>
            <person name="Manzella M."/>
            <person name="Reguera G."/>
            <person name="Kashefi K."/>
        </authorList>
    </citation>
    <scope>NUCLEOTIDE SEQUENCE [LARGE SCALE GENOMIC DNA]</scope>
    <source>
        <strain evidence="3 5">Hulk</strain>
    </source>
</reference>
<protein>
    <submittedName>
        <fullName evidence="2">Uncharacterized protein</fullName>
    </submittedName>
</protein>
<evidence type="ECO:0000313" key="4">
    <source>
        <dbReference type="Proteomes" id="UP000058613"/>
    </source>
</evidence>
<organism evidence="2 4">
    <name type="scientific">Pyrodictium delaneyi</name>
    <dbReference type="NCBI Taxonomy" id="1273541"/>
    <lineage>
        <taxon>Archaea</taxon>
        <taxon>Thermoproteota</taxon>
        <taxon>Thermoprotei</taxon>
        <taxon>Desulfurococcales</taxon>
        <taxon>Pyrodictiaceae</taxon>
        <taxon>Pyrodictium</taxon>
    </lineage>
</organism>
<keyword evidence="1" id="KW-0812">Transmembrane</keyword>
<name>A0A0P0N5N7_9CREN</name>
<dbReference type="EMBL" id="CP013011">
    <property type="protein sequence ID" value="ALL01552.1"/>
    <property type="molecule type" value="Genomic_DNA"/>
</dbReference>
<dbReference type="AlphaFoldDB" id="A0A0P0N5N7"/>
<dbReference type="EMBL" id="NCQP01000003">
    <property type="protein sequence ID" value="OWJ54548.1"/>
    <property type="molecule type" value="Genomic_DNA"/>
</dbReference>
<keyword evidence="5" id="KW-1185">Reference proteome</keyword>
<evidence type="ECO:0000313" key="3">
    <source>
        <dbReference type="EMBL" id="OWJ54548.1"/>
    </source>
</evidence>
<feature type="transmembrane region" description="Helical" evidence="1">
    <location>
        <begin position="31"/>
        <end position="50"/>
    </location>
</feature>
<keyword evidence="1" id="KW-0472">Membrane</keyword>
<keyword evidence="1" id="KW-1133">Transmembrane helix</keyword>
<dbReference type="Proteomes" id="UP000196694">
    <property type="component" value="Unassembled WGS sequence"/>
</dbReference>
<evidence type="ECO:0000313" key="2">
    <source>
        <dbReference type="EMBL" id="ALL01552.1"/>
    </source>
</evidence>
<evidence type="ECO:0000313" key="5">
    <source>
        <dbReference type="Proteomes" id="UP000196694"/>
    </source>
</evidence>
<reference evidence="2 4" key="1">
    <citation type="submission" date="2015-10" db="EMBL/GenBank/DDBJ databases">
        <title>Complete genome sequence of hyperthermophilic archaeon Pyrodictium delaneyi Su06.</title>
        <authorList>
            <person name="Jung J.-H."/>
            <person name="Lin J."/>
            <person name="Holden J.F."/>
            <person name="Park C.-S."/>
        </authorList>
    </citation>
    <scope>NUCLEOTIDE SEQUENCE [LARGE SCALE GENOMIC DNA]</scope>
    <source>
        <strain evidence="2 4">Su06</strain>
    </source>
</reference>
<accession>A0A0P0N5N7</accession>
<proteinExistence type="predicted"/>
<sequence length="175" mass="19327">MRLRNMALILLLLIVVLALLGAVPPPFRLALLSASIAISLFLITAFPSFIHYPEVTLESTTCQLDAVHISAKLEPVTNQLVLVAHIQPPNPCYVVKVESLQVTNIEETSNQVIIAAELRLRIEKPPPGTVCIQVLPTPIKSELLLTRVESSKHYVVILNAKSDSRECRLELSYNS</sequence>
<evidence type="ECO:0000256" key="1">
    <source>
        <dbReference type="SAM" id="Phobius"/>
    </source>
</evidence>
<dbReference type="KEGG" id="pdl:Pyrde_1509"/>
<dbReference type="Proteomes" id="UP000058613">
    <property type="component" value="Chromosome"/>
</dbReference>
<gene>
    <name evidence="3" type="ORF">Pdsh_05825</name>
    <name evidence="2" type="ORF">Pyrde_1509</name>
</gene>